<comment type="caution">
    <text evidence="2">The sequence shown here is derived from an EMBL/GenBank/DDBJ whole genome shotgun (WGS) entry which is preliminary data.</text>
</comment>
<gene>
    <name evidence="2" type="ORF">HU230_16750</name>
</gene>
<name>A0A974AE62_9BRAD</name>
<feature type="region of interest" description="Disordered" evidence="1">
    <location>
        <begin position="114"/>
        <end position="152"/>
    </location>
</feature>
<dbReference type="Pfam" id="PF11950">
    <property type="entry name" value="DUF3467"/>
    <property type="match status" value="1"/>
</dbReference>
<reference evidence="2" key="1">
    <citation type="submission" date="2020-06" db="EMBL/GenBank/DDBJ databases">
        <title>Whole Genome Sequence of Bradyrhizobium sp. Strain 66S1MB.</title>
        <authorList>
            <person name="Bromfield E."/>
            <person name="Cloutier S."/>
        </authorList>
    </citation>
    <scope>NUCLEOTIDE SEQUENCE</scope>
    <source>
        <strain evidence="2">66S1MB</strain>
    </source>
</reference>
<dbReference type="RefSeq" id="WP_176531038.1">
    <property type="nucleotide sequence ID" value="NZ_CP088022.1"/>
</dbReference>
<accession>A0A974AE62</accession>
<sequence>MADQLPSQPAISVNTAVSRVRDPQFRDVYANASYTGLSPFDLTLTFSKNTDFSGQMVQVDQVSVVVSPQHFKALVKSLSETLVAYEKVFGELKIPDSETTPALNAEQLEATIQSTRAAQRAAAATGEPTASPANEKKPPAKQSRGARKVKVT</sequence>
<evidence type="ECO:0000313" key="2">
    <source>
        <dbReference type="EMBL" id="NVL07350.1"/>
    </source>
</evidence>
<organism evidence="2">
    <name type="scientific">Bradyrhizobium quebecense</name>
    <dbReference type="NCBI Taxonomy" id="2748629"/>
    <lineage>
        <taxon>Bacteria</taxon>
        <taxon>Pseudomonadati</taxon>
        <taxon>Pseudomonadota</taxon>
        <taxon>Alphaproteobacteria</taxon>
        <taxon>Hyphomicrobiales</taxon>
        <taxon>Nitrobacteraceae</taxon>
        <taxon>Bradyrhizobium</taxon>
    </lineage>
</organism>
<dbReference type="AlphaFoldDB" id="A0A974AE62"/>
<protein>
    <submittedName>
        <fullName evidence="2">DUF3467 domain-containing protein</fullName>
    </submittedName>
</protein>
<proteinExistence type="predicted"/>
<evidence type="ECO:0000256" key="1">
    <source>
        <dbReference type="SAM" id="MobiDB-lite"/>
    </source>
</evidence>
<dbReference type="EMBL" id="JABWSX010000001">
    <property type="protein sequence ID" value="NVL07350.1"/>
    <property type="molecule type" value="Genomic_DNA"/>
</dbReference>
<dbReference type="InterPro" id="IPR021857">
    <property type="entry name" value="DUF3467"/>
</dbReference>
<feature type="compositionally biased region" description="Low complexity" evidence="1">
    <location>
        <begin position="114"/>
        <end position="133"/>
    </location>
</feature>